<dbReference type="InterPro" id="IPR010496">
    <property type="entry name" value="AL/BT2_dom"/>
</dbReference>
<feature type="signal peptide" evidence="1">
    <location>
        <begin position="1"/>
        <end position="21"/>
    </location>
</feature>
<proteinExistence type="predicted"/>
<sequence length="292" mass="32343">MKKTLLFSACAALTASLVSCGGPGGKTAKTAETADAQTAKKTVPEYTVVDNAQVDLASFPKDKDGYYVIFDGKTFNGWRGYGKDAVPSRWTIDNGAIKFNGSGGGEAQTGEGGDLIFAKKFKNFELEMEWKVSKGGNSGIFYLAQEVTTQKDGKTKYEPIYISCPEYQVLDNANHPDAKLGVDGNRQSASLYDMIPAVPQNQKPFGEWNKAKIMVYKGTVVHGQNDKNVLEYHLWTPQWTEMLENSKFSPEKWPLAFELLNNCGGENHEGYIGLQDHGDDVWFRNIRIKVLD</sequence>
<evidence type="ECO:0000259" key="2">
    <source>
        <dbReference type="Pfam" id="PF06439"/>
    </source>
</evidence>
<evidence type="ECO:0000256" key="1">
    <source>
        <dbReference type="SAM" id="SignalP"/>
    </source>
</evidence>
<feature type="domain" description="3-keto-alpha-glucoside-1,2-lyase/3-keto-2-hydroxy-glucal hydratase" evidence="2">
    <location>
        <begin position="68"/>
        <end position="289"/>
    </location>
</feature>
<dbReference type="RefSeq" id="WP_010262069.1">
    <property type="nucleotide sequence ID" value="NZ_CAEG01000011.1"/>
</dbReference>
<dbReference type="Gene3D" id="2.60.120.560">
    <property type="entry name" value="Exo-inulinase, domain 1"/>
    <property type="match status" value="1"/>
</dbReference>
<keyword evidence="1" id="KW-0732">Signal</keyword>
<protein>
    <recommendedName>
        <fullName evidence="2">3-keto-alpha-glucoside-1,2-lyase/3-keto-2-hydroxy-glucal hydratase domain-containing protein</fullName>
    </recommendedName>
</protein>
<dbReference type="PROSITE" id="PS51257">
    <property type="entry name" value="PROKAR_LIPOPROTEIN"/>
    <property type="match status" value="1"/>
</dbReference>
<evidence type="ECO:0000313" key="3">
    <source>
        <dbReference type="EMBL" id="SEA51582.1"/>
    </source>
</evidence>
<dbReference type="EMBL" id="FNRI01000004">
    <property type="protein sequence ID" value="SEA51582.1"/>
    <property type="molecule type" value="Genomic_DNA"/>
</dbReference>
<dbReference type="OrthoDB" id="9806233at2"/>
<gene>
    <name evidence="3" type="ORF">SAMN05444145_10443</name>
</gene>
<evidence type="ECO:0000313" key="4">
    <source>
        <dbReference type="Proteomes" id="UP000183253"/>
    </source>
</evidence>
<organism evidence="3 4">
    <name type="scientific">Alistipes timonensis JC136</name>
    <dbReference type="NCBI Taxonomy" id="1033731"/>
    <lineage>
        <taxon>Bacteria</taxon>
        <taxon>Pseudomonadati</taxon>
        <taxon>Bacteroidota</taxon>
        <taxon>Bacteroidia</taxon>
        <taxon>Bacteroidales</taxon>
        <taxon>Rikenellaceae</taxon>
        <taxon>Alistipes</taxon>
    </lineage>
</organism>
<dbReference type="GO" id="GO:0016787">
    <property type="term" value="F:hydrolase activity"/>
    <property type="evidence" value="ECO:0007669"/>
    <property type="project" value="InterPro"/>
</dbReference>
<dbReference type="STRING" id="1033731.SAMN05444145_10443"/>
<feature type="chain" id="PRO_5010329011" description="3-keto-alpha-glucoside-1,2-lyase/3-keto-2-hydroxy-glucal hydratase domain-containing protein" evidence="1">
    <location>
        <begin position="22"/>
        <end position="292"/>
    </location>
</feature>
<accession>A0A1H4BUS4</accession>
<name>A0A1H4BUS4_9BACT</name>
<dbReference type="AlphaFoldDB" id="A0A1H4BUS4"/>
<keyword evidence="4" id="KW-1185">Reference proteome</keyword>
<dbReference type="Proteomes" id="UP000183253">
    <property type="component" value="Unassembled WGS sequence"/>
</dbReference>
<dbReference type="Pfam" id="PF06439">
    <property type="entry name" value="3keto-disac_hyd"/>
    <property type="match status" value="1"/>
</dbReference>
<reference evidence="3 4" key="1">
    <citation type="submission" date="2016-10" db="EMBL/GenBank/DDBJ databases">
        <authorList>
            <person name="de Groot N.N."/>
        </authorList>
    </citation>
    <scope>NUCLEOTIDE SEQUENCE [LARGE SCALE GENOMIC DNA]</scope>
    <source>
        <strain evidence="3 4">DSM 25383</strain>
    </source>
</reference>